<evidence type="ECO:0000256" key="3">
    <source>
        <dbReference type="SAM" id="MobiDB-lite"/>
    </source>
</evidence>
<gene>
    <name evidence="5" type="ORF">V1633_06765</name>
</gene>
<keyword evidence="6" id="KW-1185">Reference proteome</keyword>
<feature type="compositionally biased region" description="Low complexity" evidence="3">
    <location>
        <begin position="527"/>
        <end position="547"/>
    </location>
</feature>
<keyword evidence="2" id="KW-0624">Polysaccharide degradation</keyword>
<dbReference type="SUPFAM" id="SSF49265">
    <property type="entry name" value="Fibronectin type III"/>
    <property type="match status" value="1"/>
</dbReference>
<evidence type="ECO:0000256" key="1">
    <source>
        <dbReference type="ARBA" id="ARBA00023295"/>
    </source>
</evidence>
<dbReference type="Gene3D" id="2.60.40.10">
    <property type="entry name" value="Immunoglobulins"/>
    <property type="match status" value="1"/>
</dbReference>
<protein>
    <submittedName>
        <fullName evidence="5">Fibronectin type III domain-containing protein</fullName>
    </submittedName>
</protein>
<accession>A0ABU7RNV6</accession>
<evidence type="ECO:0000259" key="4">
    <source>
        <dbReference type="PROSITE" id="PS50853"/>
    </source>
</evidence>
<dbReference type="SMART" id="SM00060">
    <property type="entry name" value="FN3"/>
    <property type="match status" value="1"/>
</dbReference>
<name>A0ABU7RNV6_9ACTN</name>
<comment type="caution">
    <text evidence="5">The sequence shown here is derived from an EMBL/GenBank/DDBJ whole genome shotgun (WGS) entry which is preliminary data.</text>
</comment>
<evidence type="ECO:0000313" key="5">
    <source>
        <dbReference type="EMBL" id="MEE6258196.1"/>
    </source>
</evidence>
<dbReference type="CDD" id="cd00063">
    <property type="entry name" value="FN3"/>
    <property type="match status" value="1"/>
</dbReference>
<dbReference type="Proteomes" id="UP001332243">
    <property type="component" value="Unassembled WGS sequence"/>
</dbReference>
<feature type="region of interest" description="Disordered" evidence="3">
    <location>
        <begin position="527"/>
        <end position="554"/>
    </location>
</feature>
<sequence length="637" mass="66617">MSFLVPLRRSAGRLRRLHHLRADRLPPRLRGRLPLVLLVGTSLVAVTAAVSGAATPAPGLSFAQAGHWVAHPGSDSVYHVNGSARSVDARAEVPGLEAGSQVVQGDTSGYVVGRSRIVEFGKSSLSVESTLTPPTGERPVAVETDGGPYLVYREAGRVVRLGDPPATIPAGGALGEPVATRDGTLWLHRPDSGVLCRLAKGTDRISCPASAPVGHTGALTVVDQRPVFVDTETDTLSPVGDDGLGRATPIGVDIPPTARVAPADVSGRVAILDPTARRMHLVDATGLGREPAAGRPVTVALPDGTYAAPTVSRSSVVLLDRQRNAVLTYNSAGEQQRVTPVPPETGEPTLSRGEDERVYVDGAEGRHVLVVDHDGTVGNVPVAGAAPGTPVPSDSPSNGPAQGPTPTPAGTPSSDRKRDEDPPRRPNPPPNSDRTPEREPDPPPVPASPPGMPPSLRAAAQGDGLRVSWGAAAANGASVTRYRITWQRTGGGSSSATRSGGTRSITLTGLTAGAAYRITVVAENSAGRGTPATARANAPTPPRTVTVSRGSDTTYRDDCHAPDCGYMRIVMRGFRPNTDYHVRPSSDEWPNYNPGATRRTDGNGNLTFEDFPFDAVGQRVWVTVDGVRSNRFLWPEG</sequence>
<feature type="region of interest" description="Disordered" evidence="3">
    <location>
        <begin position="329"/>
        <end position="355"/>
    </location>
</feature>
<feature type="region of interest" description="Disordered" evidence="3">
    <location>
        <begin position="379"/>
        <end position="458"/>
    </location>
</feature>
<evidence type="ECO:0000256" key="2">
    <source>
        <dbReference type="ARBA" id="ARBA00023326"/>
    </source>
</evidence>
<feature type="compositionally biased region" description="Pro residues" evidence="3">
    <location>
        <begin position="442"/>
        <end position="453"/>
    </location>
</feature>
<dbReference type="PROSITE" id="PS50853">
    <property type="entry name" value="FN3"/>
    <property type="match status" value="1"/>
</dbReference>
<dbReference type="InterPro" id="IPR036116">
    <property type="entry name" value="FN3_sf"/>
</dbReference>
<keyword evidence="1" id="KW-0378">Hydrolase</keyword>
<dbReference type="InterPro" id="IPR013783">
    <property type="entry name" value="Ig-like_fold"/>
</dbReference>
<dbReference type="InterPro" id="IPR003961">
    <property type="entry name" value="FN3_dom"/>
</dbReference>
<dbReference type="EMBL" id="JAZGQK010000006">
    <property type="protein sequence ID" value="MEE6258196.1"/>
    <property type="molecule type" value="Genomic_DNA"/>
</dbReference>
<feature type="domain" description="Fibronectin type-III" evidence="4">
    <location>
        <begin position="450"/>
        <end position="543"/>
    </location>
</feature>
<evidence type="ECO:0000313" key="6">
    <source>
        <dbReference type="Proteomes" id="UP001332243"/>
    </source>
</evidence>
<dbReference type="Pfam" id="PF00041">
    <property type="entry name" value="fn3"/>
    <property type="match status" value="1"/>
</dbReference>
<feature type="compositionally biased region" description="Low complexity" evidence="3">
    <location>
        <begin position="379"/>
        <end position="392"/>
    </location>
</feature>
<reference evidence="5 6" key="1">
    <citation type="submission" date="2024-01" db="EMBL/GenBank/DDBJ databases">
        <title>Genome insights into Plantactinospora sonchi sp. nov.</title>
        <authorList>
            <person name="Wang L."/>
        </authorList>
    </citation>
    <scope>NUCLEOTIDE SEQUENCE [LARGE SCALE GENOMIC DNA]</scope>
    <source>
        <strain evidence="5 6">NEAU-QY2</strain>
    </source>
</reference>
<proteinExistence type="predicted"/>
<dbReference type="RefSeq" id="WP_331213321.1">
    <property type="nucleotide sequence ID" value="NZ_JAZGQK010000006.1"/>
</dbReference>
<dbReference type="SUPFAM" id="SSF82171">
    <property type="entry name" value="DPP6 N-terminal domain-like"/>
    <property type="match status" value="1"/>
</dbReference>
<feature type="compositionally biased region" description="Basic and acidic residues" evidence="3">
    <location>
        <begin position="414"/>
        <end position="424"/>
    </location>
</feature>
<keyword evidence="2" id="KW-0119">Carbohydrate metabolism</keyword>
<keyword evidence="1" id="KW-0326">Glycosidase</keyword>
<organism evidence="5 6">
    <name type="scientific">Plantactinospora sonchi</name>
    <dbReference type="NCBI Taxonomy" id="1544735"/>
    <lineage>
        <taxon>Bacteria</taxon>
        <taxon>Bacillati</taxon>
        <taxon>Actinomycetota</taxon>
        <taxon>Actinomycetes</taxon>
        <taxon>Micromonosporales</taxon>
        <taxon>Micromonosporaceae</taxon>
        <taxon>Plantactinospora</taxon>
    </lineage>
</organism>